<feature type="active site" evidence="10">
    <location>
        <position position="272"/>
    </location>
</feature>
<dbReference type="AlphaFoldDB" id="A0A914VF66"/>
<dbReference type="PANTHER" id="PTHR47966">
    <property type="entry name" value="BETA-SITE APP-CLEAVING ENZYME, ISOFORM A-RELATED"/>
    <property type="match status" value="1"/>
</dbReference>
<dbReference type="GO" id="GO:0005576">
    <property type="term" value="C:extracellular region"/>
    <property type="evidence" value="ECO:0007669"/>
    <property type="project" value="UniProtKB-SubCell"/>
</dbReference>
<evidence type="ECO:0000256" key="10">
    <source>
        <dbReference type="PIRSR" id="PIRSR601461-1"/>
    </source>
</evidence>
<evidence type="ECO:0000256" key="1">
    <source>
        <dbReference type="ARBA" id="ARBA00004613"/>
    </source>
</evidence>
<reference evidence="16" key="1">
    <citation type="submission" date="2022-11" db="UniProtKB">
        <authorList>
            <consortium name="WormBaseParasite"/>
        </authorList>
    </citation>
    <scope>IDENTIFICATION</scope>
</reference>
<keyword evidence="6 12" id="KW-0064">Aspartyl protease</keyword>
<protein>
    <submittedName>
        <fullName evidence="16">Peptidase A1 domain-containing protein</fullName>
    </submittedName>
</protein>
<dbReference type="GO" id="GO:0006508">
    <property type="term" value="P:proteolysis"/>
    <property type="evidence" value="ECO:0007669"/>
    <property type="project" value="UniProtKB-KW"/>
</dbReference>
<evidence type="ECO:0000256" key="12">
    <source>
        <dbReference type="RuleBase" id="RU000454"/>
    </source>
</evidence>
<comment type="subcellular location">
    <subcellularLocation>
        <location evidence="1">Secreted</location>
    </subcellularLocation>
</comment>
<sequence>MRSFFLLLAVIGVGLGAVIEMPLTKITTLREKLIRQGKWQEYSKHQKASRASGSQTINDYQDITYVSTITLGTPAQTFTVALDTGSANLWVVDSTCNSPGCTSTVASYTRNKYQASASSTYSNDGRSWSINYGIGTFSGTLAVDKFCVAGICYNTQIFGRATAVEESFQTQPFDGTFGLAWPALAVDAVQPPFQNIMPSLDAPLFTFWFDKKGPVNGGVGGLVTYGALDTKNCQINTLKYAPLTAQTYWMFGTTGVSAGSFSSNSMLRAIADTASSLIIGPGGQINSIGGAVGATYNSTYGLWLIPCSGANTLPAVTFTINTPAPTPFPIPASEYVIDVGLGNGQCALAFYSIDSTGFGPAWVLGDPWIRTYCNVFDVGNKRVGFAVANH</sequence>
<accession>A0A914VF66</accession>
<evidence type="ECO:0000256" key="7">
    <source>
        <dbReference type="ARBA" id="ARBA00022801"/>
    </source>
</evidence>
<dbReference type="InterPro" id="IPR033121">
    <property type="entry name" value="PEPTIDASE_A1"/>
</dbReference>
<dbReference type="GO" id="GO:0004190">
    <property type="term" value="F:aspartic-type endopeptidase activity"/>
    <property type="evidence" value="ECO:0007669"/>
    <property type="project" value="UniProtKB-KW"/>
</dbReference>
<dbReference type="InterPro" id="IPR001969">
    <property type="entry name" value="Aspartic_peptidase_AS"/>
</dbReference>
<evidence type="ECO:0000256" key="4">
    <source>
        <dbReference type="ARBA" id="ARBA00022670"/>
    </source>
</evidence>
<keyword evidence="3" id="KW-0964">Secreted</keyword>
<dbReference type="Gene3D" id="2.40.70.10">
    <property type="entry name" value="Acid Proteases"/>
    <property type="match status" value="2"/>
</dbReference>
<dbReference type="FunFam" id="2.40.70.10:FF:000008">
    <property type="entry name" value="Cathepsin D"/>
    <property type="match status" value="1"/>
</dbReference>
<evidence type="ECO:0000313" key="15">
    <source>
        <dbReference type="Proteomes" id="UP000887566"/>
    </source>
</evidence>
<keyword evidence="5 13" id="KW-0732">Signal</keyword>
<feature type="signal peptide" evidence="13">
    <location>
        <begin position="1"/>
        <end position="16"/>
    </location>
</feature>
<organism evidence="15 16">
    <name type="scientific">Plectus sambesii</name>
    <dbReference type="NCBI Taxonomy" id="2011161"/>
    <lineage>
        <taxon>Eukaryota</taxon>
        <taxon>Metazoa</taxon>
        <taxon>Ecdysozoa</taxon>
        <taxon>Nematoda</taxon>
        <taxon>Chromadorea</taxon>
        <taxon>Plectida</taxon>
        <taxon>Plectina</taxon>
        <taxon>Plectoidea</taxon>
        <taxon>Plectidae</taxon>
        <taxon>Plectus</taxon>
    </lineage>
</organism>
<evidence type="ECO:0000256" key="2">
    <source>
        <dbReference type="ARBA" id="ARBA00007447"/>
    </source>
</evidence>
<dbReference type="PROSITE" id="PS51767">
    <property type="entry name" value="PEPTIDASE_A1"/>
    <property type="match status" value="1"/>
</dbReference>
<evidence type="ECO:0000256" key="6">
    <source>
        <dbReference type="ARBA" id="ARBA00022750"/>
    </source>
</evidence>
<feature type="domain" description="Peptidase A1" evidence="14">
    <location>
        <begin position="65"/>
        <end position="386"/>
    </location>
</feature>
<comment type="similarity">
    <text evidence="2 12">Belongs to the peptidase A1 family.</text>
</comment>
<dbReference type="InterPro" id="IPR001461">
    <property type="entry name" value="Aspartic_peptidase_A1"/>
</dbReference>
<feature type="active site" evidence="10">
    <location>
        <position position="83"/>
    </location>
</feature>
<feature type="chain" id="PRO_5037228595" evidence="13">
    <location>
        <begin position="17"/>
        <end position="390"/>
    </location>
</feature>
<evidence type="ECO:0000256" key="8">
    <source>
        <dbReference type="ARBA" id="ARBA00023157"/>
    </source>
</evidence>
<dbReference type="WBParaSite" id="PSAMB.scaffold1926size26634.g15513.t1">
    <property type="protein sequence ID" value="PSAMB.scaffold1926size26634.g15513.t1"/>
    <property type="gene ID" value="PSAMB.scaffold1926size26634.g15513"/>
</dbReference>
<dbReference type="Proteomes" id="UP000887566">
    <property type="component" value="Unplaced"/>
</dbReference>
<evidence type="ECO:0000313" key="16">
    <source>
        <dbReference type="WBParaSite" id="PSAMB.scaffold1926size26634.g15513.t1"/>
    </source>
</evidence>
<dbReference type="GO" id="GO:0005764">
    <property type="term" value="C:lysosome"/>
    <property type="evidence" value="ECO:0007669"/>
    <property type="project" value="TreeGrafter"/>
</dbReference>
<proteinExistence type="inferred from homology"/>
<dbReference type="PRINTS" id="PR00792">
    <property type="entry name" value="PEPSIN"/>
</dbReference>
<keyword evidence="9" id="KW-0325">Glycoprotein</keyword>
<dbReference type="Pfam" id="PF00026">
    <property type="entry name" value="Asp"/>
    <property type="match status" value="1"/>
</dbReference>
<feature type="disulfide bond" evidence="11">
    <location>
        <begin position="307"/>
        <end position="346"/>
    </location>
</feature>
<keyword evidence="15" id="KW-1185">Reference proteome</keyword>
<evidence type="ECO:0000256" key="11">
    <source>
        <dbReference type="PIRSR" id="PIRSR601461-2"/>
    </source>
</evidence>
<keyword evidence="8 11" id="KW-1015">Disulfide bond</keyword>
<evidence type="ECO:0000259" key="14">
    <source>
        <dbReference type="PROSITE" id="PS51767"/>
    </source>
</evidence>
<dbReference type="PROSITE" id="PS00141">
    <property type="entry name" value="ASP_PROTEASE"/>
    <property type="match status" value="1"/>
</dbReference>
<dbReference type="InterPro" id="IPR021109">
    <property type="entry name" value="Peptidase_aspartic_dom_sf"/>
</dbReference>
<keyword evidence="7 12" id="KW-0378">Hydrolase</keyword>
<dbReference type="SUPFAM" id="SSF50630">
    <property type="entry name" value="Acid proteases"/>
    <property type="match status" value="1"/>
</dbReference>
<evidence type="ECO:0000256" key="5">
    <source>
        <dbReference type="ARBA" id="ARBA00022729"/>
    </source>
</evidence>
<evidence type="ECO:0000256" key="13">
    <source>
        <dbReference type="SAM" id="SignalP"/>
    </source>
</evidence>
<evidence type="ECO:0000256" key="3">
    <source>
        <dbReference type="ARBA" id="ARBA00022525"/>
    </source>
</evidence>
<dbReference type="PANTHER" id="PTHR47966:SF8">
    <property type="entry name" value="ASPARTIC PROTEASE 1-RELATED"/>
    <property type="match status" value="1"/>
</dbReference>
<name>A0A914VF66_9BILA</name>
<dbReference type="FunFam" id="2.40.70.10:FF:000058">
    <property type="entry name" value="ASpartyl Protease"/>
    <property type="match status" value="1"/>
</dbReference>
<keyword evidence="4 12" id="KW-0645">Protease</keyword>
<evidence type="ECO:0000256" key="9">
    <source>
        <dbReference type="ARBA" id="ARBA00023180"/>
    </source>
</evidence>